<protein>
    <submittedName>
        <fullName evidence="7">Nuclear transcription factor Y subunit C-9-like protein</fullName>
    </submittedName>
</protein>
<keyword evidence="5" id="KW-0539">Nucleus</keyword>
<dbReference type="InterPro" id="IPR009072">
    <property type="entry name" value="Histone-fold"/>
</dbReference>
<evidence type="ECO:0000313" key="7">
    <source>
        <dbReference type="EMBL" id="PNX58472.1"/>
    </source>
</evidence>
<comment type="subcellular location">
    <subcellularLocation>
        <location evidence="1">Nucleus</location>
    </subcellularLocation>
</comment>
<evidence type="ECO:0000256" key="2">
    <source>
        <dbReference type="ARBA" id="ARBA00023015"/>
    </source>
</evidence>
<reference evidence="7 8" key="2">
    <citation type="journal article" date="2017" name="Front. Plant Sci.">
        <title>Gene Classification and Mining of Molecular Markers Useful in Red Clover (Trifolium pratense) Breeding.</title>
        <authorList>
            <person name="Istvanek J."/>
            <person name="Dluhosova J."/>
            <person name="Dluhos P."/>
            <person name="Patkova L."/>
            <person name="Nedelnik J."/>
            <person name="Repkova J."/>
        </authorList>
    </citation>
    <scope>NUCLEOTIDE SEQUENCE [LARGE SCALE GENOMIC DNA]</scope>
    <source>
        <strain evidence="8">cv. Tatra</strain>
        <tissue evidence="7">Young leaves</tissue>
    </source>
</reference>
<evidence type="ECO:0000256" key="3">
    <source>
        <dbReference type="ARBA" id="ARBA00023125"/>
    </source>
</evidence>
<dbReference type="GO" id="GO:0005634">
    <property type="term" value="C:nucleus"/>
    <property type="evidence" value="ECO:0007669"/>
    <property type="project" value="UniProtKB-SubCell"/>
</dbReference>
<dbReference type="GO" id="GO:0046982">
    <property type="term" value="F:protein heterodimerization activity"/>
    <property type="evidence" value="ECO:0007669"/>
    <property type="project" value="InterPro"/>
</dbReference>
<feature type="non-terminal residue" evidence="7">
    <location>
        <position position="96"/>
    </location>
</feature>
<dbReference type="EMBL" id="ASHM01078652">
    <property type="protein sequence ID" value="PNX58472.1"/>
    <property type="molecule type" value="Genomic_DNA"/>
</dbReference>
<evidence type="ECO:0000256" key="4">
    <source>
        <dbReference type="ARBA" id="ARBA00023163"/>
    </source>
</evidence>
<dbReference type="ExpressionAtlas" id="A0A2K3JWR7">
    <property type="expression patterns" value="baseline"/>
</dbReference>
<evidence type="ECO:0000256" key="6">
    <source>
        <dbReference type="ARBA" id="ARBA00038129"/>
    </source>
</evidence>
<accession>A0A2K3JWR7</accession>
<dbReference type="InterPro" id="IPR050568">
    <property type="entry name" value="Transcr_DNA_Rep_Reg"/>
</dbReference>
<reference evidence="7 8" key="1">
    <citation type="journal article" date="2014" name="Am. J. Bot.">
        <title>Genome assembly and annotation for red clover (Trifolium pratense; Fabaceae).</title>
        <authorList>
            <person name="Istvanek J."/>
            <person name="Jaros M."/>
            <person name="Krenek A."/>
            <person name="Repkova J."/>
        </authorList>
    </citation>
    <scope>NUCLEOTIDE SEQUENCE [LARGE SCALE GENOMIC DNA]</scope>
    <source>
        <strain evidence="8">cv. Tatra</strain>
        <tissue evidence="7">Young leaves</tissue>
    </source>
</reference>
<keyword evidence="4" id="KW-0804">Transcription</keyword>
<comment type="similarity">
    <text evidence="6">Belongs to the NFYC/HAP5 subunit family.</text>
</comment>
<dbReference type="SUPFAM" id="SSF47113">
    <property type="entry name" value="Histone-fold"/>
    <property type="match status" value="1"/>
</dbReference>
<dbReference type="AlphaFoldDB" id="A0A2K3JWR7"/>
<comment type="caution">
    <text evidence="7">The sequence shown here is derived from an EMBL/GenBank/DDBJ whole genome shotgun (WGS) entry which is preliminary data.</text>
</comment>
<name>A0A2K3JWR7_TRIPR</name>
<proteinExistence type="inferred from homology"/>
<dbReference type="GO" id="GO:0000981">
    <property type="term" value="F:DNA-binding transcription factor activity, RNA polymerase II-specific"/>
    <property type="evidence" value="ECO:0007669"/>
    <property type="project" value="TreeGrafter"/>
</dbReference>
<dbReference type="PANTHER" id="PTHR10252">
    <property type="entry name" value="HISTONE-LIKE TRANSCRIPTION FACTOR CCAAT-RELATED"/>
    <property type="match status" value="1"/>
</dbReference>
<keyword evidence="3" id="KW-0238">DNA-binding</keyword>
<gene>
    <name evidence="7" type="ORF">L195_g050927</name>
</gene>
<evidence type="ECO:0000313" key="8">
    <source>
        <dbReference type="Proteomes" id="UP000236291"/>
    </source>
</evidence>
<evidence type="ECO:0000256" key="5">
    <source>
        <dbReference type="ARBA" id="ARBA00023242"/>
    </source>
</evidence>
<dbReference type="Proteomes" id="UP000236291">
    <property type="component" value="Unassembled WGS sequence"/>
</dbReference>
<keyword evidence="2" id="KW-0805">Transcription regulation</keyword>
<dbReference type="Gene3D" id="1.10.20.10">
    <property type="entry name" value="Histone, subunit A"/>
    <property type="match status" value="1"/>
</dbReference>
<organism evidence="7 8">
    <name type="scientific">Trifolium pratense</name>
    <name type="common">Red clover</name>
    <dbReference type="NCBI Taxonomy" id="57577"/>
    <lineage>
        <taxon>Eukaryota</taxon>
        <taxon>Viridiplantae</taxon>
        <taxon>Streptophyta</taxon>
        <taxon>Embryophyta</taxon>
        <taxon>Tracheophyta</taxon>
        <taxon>Spermatophyta</taxon>
        <taxon>Magnoliopsida</taxon>
        <taxon>eudicotyledons</taxon>
        <taxon>Gunneridae</taxon>
        <taxon>Pentapetalae</taxon>
        <taxon>rosids</taxon>
        <taxon>fabids</taxon>
        <taxon>Fabales</taxon>
        <taxon>Fabaceae</taxon>
        <taxon>Papilionoideae</taxon>
        <taxon>50 kb inversion clade</taxon>
        <taxon>NPAAA clade</taxon>
        <taxon>Hologalegina</taxon>
        <taxon>IRL clade</taxon>
        <taxon>Trifolieae</taxon>
        <taxon>Trifolium</taxon>
    </lineage>
</organism>
<evidence type="ECO:0000256" key="1">
    <source>
        <dbReference type="ARBA" id="ARBA00004123"/>
    </source>
</evidence>
<dbReference type="PANTHER" id="PTHR10252:SF8">
    <property type="entry name" value="NUCLEAR TRANSCRIPTION FACTOR Y SUBUNIT GAMMA"/>
    <property type="match status" value="1"/>
</dbReference>
<dbReference type="STRING" id="57577.A0A2K3JWR7"/>
<sequence length="96" mass="10952">MIKNIMKADKASVILKACEMFISELTMRSRNHGKAKTLQKTNDIAVAVARTNTFDFLVDIVPHEKMTYYSHAFQFLIKEGFGIHIEHSVVLNLDIL</sequence>
<dbReference type="GO" id="GO:0000978">
    <property type="term" value="F:RNA polymerase II cis-regulatory region sequence-specific DNA binding"/>
    <property type="evidence" value="ECO:0007669"/>
    <property type="project" value="TreeGrafter"/>
</dbReference>